<keyword evidence="2" id="KW-1185">Reference proteome</keyword>
<reference evidence="1 2" key="1">
    <citation type="journal article" date="2016" name="Mol. Biol. Evol.">
        <title>Comparative Genomics of Early-Diverging Mushroom-Forming Fungi Provides Insights into the Origins of Lignocellulose Decay Capabilities.</title>
        <authorList>
            <person name="Nagy L.G."/>
            <person name="Riley R."/>
            <person name="Tritt A."/>
            <person name="Adam C."/>
            <person name="Daum C."/>
            <person name="Floudas D."/>
            <person name="Sun H."/>
            <person name="Yadav J.S."/>
            <person name="Pangilinan J."/>
            <person name="Larsson K.H."/>
            <person name="Matsuura K."/>
            <person name="Barry K."/>
            <person name="Labutti K."/>
            <person name="Kuo R."/>
            <person name="Ohm R.A."/>
            <person name="Bhattacharya S.S."/>
            <person name="Shirouzu T."/>
            <person name="Yoshinaga Y."/>
            <person name="Martin F.M."/>
            <person name="Grigoriev I.V."/>
            <person name="Hibbett D.S."/>
        </authorList>
    </citation>
    <scope>NUCLEOTIDE SEQUENCE [LARGE SCALE GENOMIC DNA]</scope>
    <source>
        <strain evidence="1 2">HHB9708</strain>
    </source>
</reference>
<gene>
    <name evidence="1" type="ORF">SISNIDRAFT_489086</name>
</gene>
<dbReference type="Proteomes" id="UP000076722">
    <property type="component" value="Unassembled WGS sequence"/>
</dbReference>
<evidence type="ECO:0000313" key="1">
    <source>
        <dbReference type="EMBL" id="KZS89664.1"/>
    </source>
</evidence>
<proteinExistence type="predicted"/>
<evidence type="ECO:0000313" key="2">
    <source>
        <dbReference type="Proteomes" id="UP000076722"/>
    </source>
</evidence>
<dbReference type="EMBL" id="KV419426">
    <property type="protein sequence ID" value="KZS89664.1"/>
    <property type="molecule type" value="Genomic_DNA"/>
</dbReference>
<sequence length="530" mass="60151">MEELWATLNDNADKMEKFSHQGRADPGKSVKETVEERLLLAREANRNNVLFGLGGGFAAQGMADTNEAPSPIGMMHSVNLLRKIVIEDYDGGAAPDFSQVPPLLSRIRELFRVFYNFKVTSIRTPDLILCDFDHVFDVSVIMHEVGLTLQLDPPRLQALMDQIGDEFEKVVLDTEPDVGPYREATAEYMDMYGIKPSGQVYWRLFRMFEKANEDDAVYATGWFYIDILVAFMLGTAETAEQKRLQKKALEKLVFWSCDKKIRGAFGDCLADSMRPIYWDNDLLTRFCQAGGLGAILGDGGMNVSSGIAGTAIRTLPDAVWDMESDNSLPTTSKLLLDLGEMSKHRTADDIFLYGCHNIYKRYGIAPFIRAGESDEWHEPEFFCYVAQRLQDEGLPSRTEEEWKKLLGDFRKMPVTVRGRYRWSGLDSAGRWQFIDYYGCDNRDCSEKAELLRHCQRPTGDEAINKEMDRRLYEWGKNMVICDACRSKPYCGVNCQQAAASSHAARCALIQRRQNQAINPPPADPMGWFQE</sequence>
<protein>
    <recommendedName>
        <fullName evidence="3">MYND-type domain-containing protein</fullName>
    </recommendedName>
</protein>
<dbReference type="SUPFAM" id="SSF144232">
    <property type="entry name" value="HIT/MYND zinc finger-like"/>
    <property type="match status" value="1"/>
</dbReference>
<organism evidence="1 2">
    <name type="scientific">Sistotremastrum niveocremeum HHB9708</name>
    <dbReference type="NCBI Taxonomy" id="1314777"/>
    <lineage>
        <taxon>Eukaryota</taxon>
        <taxon>Fungi</taxon>
        <taxon>Dikarya</taxon>
        <taxon>Basidiomycota</taxon>
        <taxon>Agaricomycotina</taxon>
        <taxon>Agaricomycetes</taxon>
        <taxon>Sistotremastrales</taxon>
        <taxon>Sistotremastraceae</taxon>
        <taxon>Sertulicium</taxon>
        <taxon>Sertulicium niveocremeum</taxon>
    </lineage>
</organism>
<dbReference type="OrthoDB" id="10257049at2759"/>
<name>A0A164QHH0_9AGAM</name>
<accession>A0A164QHH0</accession>
<evidence type="ECO:0008006" key="3">
    <source>
        <dbReference type="Google" id="ProtNLM"/>
    </source>
</evidence>
<dbReference type="AlphaFoldDB" id="A0A164QHH0"/>